<dbReference type="EMBL" id="LK056684">
    <property type="protein sequence ID" value="CDU25221.1"/>
    <property type="molecule type" value="Genomic_DNA"/>
</dbReference>
<feature type="signal peptide" evidence="1">
    <location>
        <begin position="1"/>
        <end position="27"/>
    </location>
</feature>
<organism evidence="2">
    <name type="scientific">Sporisorium scitamineum</name>
    <dbReference type="NCBI Taxonomy" id="49012"/>
    <lineage>
        <taxon>Eukaryota</taxon>
        <taxon>Fungi</taxon>
        <taxon>Dikarya</taxon>
        <taxon>Basidiomycota</taxon>
        <taxon>Ustilaginomycotina</taxon>
        <taxon>Ustilaginomycetes</taxon>
        <taxon>Ustilaginales</taxon>
        <taxon>Ustilaginaceae</taxon>
        <taxon>Sporisorium</taxon>
    </lineage>
</organism>
<feature type="chain" id="PRO_5007281286" evidence="1">
    <location>
        <begin position="28"/>
        <end position="79"/>
    </location>
</feature>
<reference evidence="2" key="1">
    <citation type="submission" date="2014-06" db="EMBL/GenBank/DDBJ databases">
        <authorList>
            <person name="Ju J."/>
            <person name="Zhang J."/>
        </authorList>
    </citation>
    <scope>NUCLEOTIDE SEQUENCE</scope>
    <source>
        <strain evidence="2">SscI8</strain>
    </source>
</reference>
<keyword evidence="1" id="KW-0732">Signal</keyword>
<accession>A0A127ZGH3</accession>
<evidence type="ECO:0000256" key="1">
    <source>
        <dbReference type="SAM" id="SignalP"/>
    </source>
</evidence>
<sequence length="79" mass="8469">MFNNLTRISLLTPFTVTLICLVIKTGAAPIEAASGDATLSNRSLDQVARTGASMQERAVYKHAKPVCNGAICNHADFFD</sequence>
<dbReference type="AlphaFoldDB" id="A0A127ZGH3"/>
<protein>
    <submittedName>
        <fullName evidence="2">Uncharacterized protein</fullName>
    </submittedName>
</protein>
<gene>
    <name evidence="2" type="ORF">SPSC_05055</name>
</gene>
<evidence type="ECO:0000313" key="2">
    <source>
        <dbReference type="EMBL" id="CDU25221.1"/>
    </source>
</evidence>
<name>A0A127ZGH3_9BASI</name>
<proteinExistence type="predicted"/>